<dbReference type="EMBL" id="CP015017">
    <property type="protein sequence ID" value="APC01135.1"/>
    <property type="molecule type" value="Genomic_DNA"/>
</dbReference>
<dbReference type="Pfam" id="PF00550">
    <property type="entry name" value="PP-binding"/>
    <property type="match status" value="1"/>
</dbReference>
<evidence type="ECO:0000313" key="2">
    <source>
        <dbReference type="EMBL" id="APC01135.1"/>
    </source>
</evidence>
<evidence type="ECO:0000313" key="3">
    <source>
        <dbReference type="Proteomes" id="UP000182060"/>
    </source>
</evidence>
<dbReference type="AlphaFoldDB" id="A0AAC9NG64"/>
<organism evidence="2 3">
    <name type="scientific">Polynucleobacter asymbioticus</name>
    <dbReference type="NCBI Taxonomy" id="576611"/>
    <lineage>
        <taxon>Bacteria</taxon>
        <taxon>Pseudomonadati</taxon>
        <taxon>Pseudomonadota</taxon>
        <taxon>Betaproteobacteria</taxon>
        <taxon>Burkholderiales</taxon>
        <taxon>Burkholderiaceae</taxon>
        <taxon>Polynucleobacter</taxon>
    </lineage>
</organism>
<accession>A0AAC9NG64</accession>
<dbReference type="PROSITE" id="PS50075">
    <property type="entry name" value="CARRIER"/>
    <property type="match status" value="1"/>
</dbReference>
<protein>
    <recommendedName>
        <fullName evidence="1">Carrier domain-containing protein</fullName>
    </recommendedName>
</protein>
<feature type="domain" description="Carrier" evidence="1">
    <location>
        <begin position="1"/>
        <end position="78"/>
    </location>
</feature>
<gene>
    <name evidence="2" type="ORF">AOC25_05660</name>
</gene>
<evidence type="ECO:0000259" key="1">
    <source>
        <dbReference type="PROSITE" id="PS50075"/>
    </source>
</evidence>
<name>A0AAC9NG64_9BURK</name>
<dbReference type="RefSeq" id="WP_071539183.1">
    <property type="nucleotide sequence ID" value="NZ_CP015016.1"/>
</dbReference>
<dbReference type="InterPro" id="IPR036736">
    <property type="entry name" value="ACP-like_sf"/>
</dbReference>
<dbReference type="InterPro" id="IPR009081">
    <property type="entry name" value="PP-bd_ACP"/>
</dbReference>
<dbReference type="Proteomes" id="UP000182060">
    <property type="component" value="Chromosome"/>
</dbReference>
<proteinExistence type="predicted"/>
<dbReference type="Gene3D" id="1.10.1200.10">
    <property type="entry name" value="ACP-like"/>
    <property type="match status" value="1"/>
</dbReference>
<reference evidence="2" key="1">
    <citation type="journal article" date="2017" name="Appl. Environ. Microbiol.">
        <title>Microdiversification of a pelagic Polynucleobacter species is mainly driven by acquisition of genomic islands from a partially interspecific gene pool.</title>
        <authorList>
            <person name="Hoetzinger M."/>
            <person name="Hahn M.W."/>
            <person name="Jezberova J."/>
            <person name="Schmidt J."/>
            <person name="Koll U."/>
        </authorList>
    </citation>
    <scope>NUCLEOTIDE SEQUENCE</scope>
    <source>
        <strain evidence="2">MWH-RechtKol4</strain>
    </source>
</reference>
<sequence>MSNTLNALIELVAEKFDKKIDELGPDTTLESLGVDSLGKIELIFDLEDHFKVRIPNEDAKVDTLSEVAALLDTAKPIN</sequence>
<dbReference type="SUPFAM" id="SSF47336">
    <property type="entry name" value="ACP-like"/>
    <property type="match status" value="1"/>
</dbReference>